<evidence type="ECO:0000256" key="1">
    <source>
        <dbReference type="SAM" id="Coils"/>
    </source>
</evidence>
<comment type="caution">
    <text evidence="3">The sequence shown here is derived from an EMBL/GenBank/DDBJ whole genome shotgun (WGS) entry which is preliminary data.</text>
</comment>
<dbReference type="GO" id="GO:0009100">
    <property type="term" value="P:glycoprotein metabolic process"/>
    <property type="evidence" value="ECO:0007669"/>
    <property type="project" value="UniProtKB-ARBA"/>
</dbReference>
<feature type="domain" description="LicD/FKTN/FKRP nucleotidyltransferase" evidence="2">
    <location>
        <begin position="132"/>
        <end position="343"/>
    </location>
</feature>
<dbReference type="AlphaFoldDB" id="A0A6N7TTY2"/>
<proteinExistence type="predicted"/>
<gene>
    <name evidence="3" type="ORF">GKC41_04975</name>
</gene>
<organism evidence="3 4">
    <name type="scientific">Bifidobacterium asteroides</name>
    <dbReference type="NCBI Taxonomy" id="1684"/>
    <lineage>
        <taxon>Bacteria</taxon>
        <taxon>Bacillati</taxon>
        <taxon>Actinomycetota</taxon>
        <taxon>Actinomycetes</taxon>
        <taxon>Bifidobacteriales</taxon>
        <taxon>Bifidobacteriaceae</taxon>
        <taxon>Bifidobacterium</taxon>
    </lineage>
</organism>
<evidence type="ECO:0000313" key="4">
    <source>
        <dbReference type="Proteomes" id="UP000436357"/>
    </source>
</evidence>
<feature type="coiled-coil region" evidence="1">
    <location>
        <begin position="39"/>
        <end position="80"/>
    </location>
</feature>
<name>A0A6N7TTY2_9BIFI</name>
<sequence>MSQGKAWTMNSRLIAGIKGRLPISSRSLRGFRAQDDARYAQLLQVIDDQRKELDKAQESLDRLEKQCRALNETLEYVHDSNSVMYWQLFRGDNETTEQAQLRFFRGLPKAEGIHALFQDAEARLFELFDQFCRDHEISYWGAGGTVLGAFRQQDFIPWDDDIDVYITREQLSRLEKAVREDGRFRVTVVWDWYVSCKQIRFRSIDEANPCFVDLFPLDWVSGDPEDAWQVCTQERLQFVQGIREQYASSSWSRDIYISGADPLIPALESDLNAHLEDLATRVSILPTADGATGLIRGIENIDEVRQSGPYLTGDWTGSTTLPFRGISVPVPSNYREYLSKAYGDYMALPRDMHSHEHVADEYIASQESVQAMRRMLSDGGGQALGDEERK</sequence>
<dbReference type="PANTHER" id="PTHR43404">
    <property type="entry name" value="LIPOPOLYSACCHARIDE CHOLINEPHOSPHOTRANSFERASE LICD"/>
    <property type="match status" value="1"/>
</dbReference>
<accession>A0A6N7TTY2</accession>
<dbReference type="OrthoDB" id="3780655at2"/>
<dbReference type="InterPro" id="IPR007074">
    <property type="entry name" value="LicD/FKTN/FKRP_NTP_transf"/>
</dbReference>
<reference evidence="3 4" key="1">
    <citation type="submission" date="2019-11" db="EMBL/GenBank/DDBJ databases">
        <title>Draft Genome Sequence of Plant Growth-Promoting Rhizosphere-Associated Bacteria.</title>
        <authorList>
            <person name="Vasilyev I.Y."/>
            <person name="Radchenko V."/>
            <person name="Ilnitskaya E.V."/>
        </authorList>
    </citation>
    <scope>NUCLEOTIDE SEQUENCE [LARGE SCALE GENOMIC DNA]</scope>
    <source>
        <strain evidence="3 4">VRA_9sq_n</strain>
    </source>
</reference>
<evidence type="ECO:0000313" key="3">
    <source>
        <dbReference type="EMBL" id="MSD91011.1"/>
    </source>
</evidence>
<dbReference type="PANTHER" id="PTHR43404:SF2">
    <property type="entry name" value="LIPOPOLYSACCHARIDE CHOLINEPHOSPHOTRANSFERASE LICD"/>
    <property type="match status" value="1"/>
</dbReference>
<evidence type="ECO:0000259" key="2">
    <source>
        <dbReference type="Pfam" id="PF04991"/>
    </source>
</evidence>
<protein>
    <recommendedName>
        <fullName evidence="2">LicD/FKTN/FKRP nucleotidyltransferase domain-containing protein</fullName>
    </recommendedName>
</protein>
<dbReference type="EMBL" id="WKKW01000002">
    <property type="protein sequence ID" value="MSD91011.1"/>
    <property type="molecule type" value="Genomic_DNA"/>
</dbReference>
<keyword evidence="1" id="KW-0175">Coiled coil</keyword>
<dbReference type="Pfam" id="PF04991">
    <property type="entry name" value="LicD"/>
    <property type="match status" value="1"/>
</dbReference>
<dbReference type="InterPro" id="IPR052942">
    <property type="entry name" value="LPS_cholinephosphotransferase"/>
</dbReference>
<dbReference type="Proteomes" id="UP000436357">
    <property type="component" value="Unassembled WGS sequence"/>
</dbReference>